<feature type="transmembrane region" description="Helical" evidence="2">
    <location>
        <begin position="282"/>
        <end position="307"/>
    </location>
</feature>
<evidence type="ECO:0000256" key="3">
    <source>
        <dbReference type="SAM" id="SignalP"/>
    </source>
</evidence>
<feature type="chain" id="PRO_5047398648" evidence="3">
    <location>
        <begin position="22"/>
        <end position="425"/>
    </location>
</feature>
<accession>A0ABP0E760</accession>
<gene>
    <name evidence="4" type="ORF">CAAN4_A00958</name>
</gene>
<evidence type="ECO:0000313" key="4">
    <source>
        <dbReference type="EMBL" id="CAK7891987.1"/>
    </source>
</evidence>
<dbReference type="Pfam" id="PF06687">
    <property type="entry name" value="SUR7"/>
    <property type="match status" value="1"/>
</dbReference>
<feature type="region of interest" description="Disordered" evidence="1">
    <location>
        <begin position="403"/>
        <end position="425"/>
    </location>
</feature>
<dbReference type="PANTHER" id="PTHR28019">
    <property type="entry name" value="CELL MEMBRANE PROTEIN YLR413W-RELATED"/>
    <property type="match status" value="1"/>
</dbReference>
<sequence length="425" mass="46270">MMFKFFRFILILLSIATCILAALALVGSYQDQTWLTKAYLINFQPTQLKLGQLFQANDFKKRDNGLYMGNCYYGNSGAYGENLKSCSTPTTAQATAADTPVAANPDAATNAATGVAVAATTNAIPTGYTTTAGANTYTSATNTINSGSSSSSAIPSNLGNVGQIVQRFSSSSTYKDLGLADVYSISLWGYCRGTIGNQESIGQTYDNSNVTYTNCTKAKPAFFFDPLTVLKQELNNTIDDPKTDVNKKAALTAIRDNVSYENLNLPGDLEKNLKSMQSSTKALFAILVAVVVLSFISIIIQLLGCVLSPDHCCLSFLNFLFQCLIFVLAVVASGLSTGLYLYVRSQVNDNVKDYGVKSFLSISFYAYTWSSAAAAWLVIIFSLLGHCCGLFATNRHRFRTVHHHEESSSSDDEKLEHEHEDEHHH</sequence>
<reference evidence="4 5" key="1">
    <citation type="submission" date="2024-01" db="EMBL/GenBank/DDBJ databases">
        <authorList>
            <consortium name="Genoscope - CEA"/>
            <person name="William W."/>
        </authorList>
    </citation>
    <scope>NUCLEOTIDE SEQUENCE [LARGE SCALE GENOMIC DNA]</scope>
    <source>
        <strain evidence="4 5">29B2s-10</strain>
    </source>
</reference>
<keyword evidence="2" id="KW-1133">Transmembrane helix</keyword>
<keyword evidence="3" id="KW-0732">Signal</keyword>
<keyword evidence="2" id="KW-0472">Membrane</keyword>
<dbReference type="InterPro" id="IPR009571">
    <property type="entry name" value="SUR7/Rim9-like_fungi"/>
</dbReference>
<evidence type="ECO:0000256" key="1">
    <source>
        <dbReference type="SAM" id="MobiDB-lite"/>
    </source>
</evidence>
<evidence type="ECO:0000313" key="5">
    <source>
        <dbReference type="Proteomes" id="UP001497600"/>
    </source>
</evidence>
<dbReference type="EMBL" id="OZ004253">
    <property type="protein sequence ID" value="CAK7891987.1"/>
    <property type="molecule type" value="Genomic_DNA"/>
</dbReference>
<feature type="signal peptide" evidence="3">
    <location>
        <begin position="1"/>
        <end position="21"/>
    </location>
</feature>
<dbReference type="PANTHER" id="PTHR28019:SF2">
    <property type="entry name" value="CELL MEMBRANE PROTEIN YLR413W-RELATED"/>
    <property type="match status" value="1"/>
</dbReference>
<evidence type="ECO:0000256" key="2">
    <source>
        <dbReference type="SAM" id="Phobius"/>
    </source>
</evidence>
<organism evidence="4 5">
    <name type="scientific">[Candida] anglica</name>
    <dbReference type="NCBI Taxonomy" id="148631"/>
    <lineage>
        <taxon>Eukaryota</taxon>
        <taxon>Fungi</taxon>
        <taxon>Dikarya</taxon>
        <taxon>Ascomycota</taxon>
        <taxon>Saccharomycotina</taxon>
        <taxon>Pichiomycetes</taxon>
        <taxon>Debaryomycetaceae</taxon>
        <taxon>Kurtzmaniella</taxon>
    </lineage>
</organism>
<protein>
    <submittedName>
        <fullName evidence="4">Uncharacterized protein</fullName>
    </submittedName>
</protein>
<dbReference type="Proteomes" id="UP001497600">
    <property type="component" value="Chromosome A"/>
</dbReference>
<dbReference type="InterPro" id="IPR052413">
    <property type="entry name" value="SUR7_domain"/>
</dbReference>
<feature type="transmembrane region" description="Helical" evidence="2">
    <location>
        <begin position="362"/>
        <end position="392"/>
    </location>
</feature>
<keyword evidence="2" id="KW-0812">Transmembrane</keyword>
<proteinExistence type="predicted"/>
<keyword evidence="5" id="KW-1185">Reference proteome</keyword>
<name>A0ABP0E760_9ASCO</name>
<feature type="transmembrane region" description="Helical" evidence="2">
    <location>
        <begin position="319"/>
        <end position="342"/>
    </location>
</feature>